<protein>
    <submittedName>
        <fullName evidence="9">ABC transporter G family member 23</fullName>
    </submittedName>
</protein>
<evidence type="ECO:0000256" key="1">
    <source>
        <dbReference type="ARBA" id="ARBA00004141"/>
    </source>
</evidence>
<dbReference type="PANTHER" id="PTHR43038">
    <property type="entry name" value="ATP-BINDING CASSETTE, SUB-FAMILY H, MEMBER 1"/>
    <property type="match status" value="1"/>
</dbReference>
<evidence type="ECO:0000313" key="9">
    <source>
        <dbReference type="EMBL" id="MBY73168.1"/>
    </source>
</evidence>
<proteinExistence type="predicted"/>
<dbReference type="CDD" id="cd03230">
    <property type="entry name" value="ABC_DR_subfamily_A"/>
    <property type="match status" value="1"/>
</dbReference>
<dbReference type="InterPro" id="IPR003439">
    <property type="entry name" value="ABC_transporter-like_ATP-bd"/>
</dbReference>
<gene>
    <name evidence="9" type="primary">abcG23_1</name>
    <name evidence="9" type="ORF">g.110896</name>
</gene>
<feature type="transmembrane region" description="Helical" evidence="7">
    <location>
        <begin position="286"/>
        <end position="309"/>
    </location>
</feature>
<keyword evidence="2 7" id="KW-0812">Transmembrane</keyword>
<dbReference type="OrthoDB" id="10255969at2759"/>
<dbReference type="GO" id="GO:0140359">
    <property type="term" value="F:ABC-type transporter activity"/>
    <property type="evidence" value="ECO:0007669"/>
    <property type="project" value="InterPro"/>
</dbReference>
<accession>A0A2S2Q606</accession>
<dbReference type="InterPro" id="IPR027417">
    <property type="entry name" value="P-loop_NTPase"/>
</dbReference>
<comment type="subcellular location">
    <subcellularLocation>
        <location evidence="1">Membrane</location>
        <topology evidence="1">Multi-pass membrane protein</topology>
    </subcellularLocation>
</comment>
<sequence length="678" mass="76938">MDREHRCDVRVVDAFKSYGGNVQVLDGLQMTVPSCTIYGLLGPSGCGKSTLLQCILGTMSLDSGSIDLRAKTLKDVGYMPQDLCLEDTLSTKETFEYYGKLYNMSKKDITSRINELNKFLQLPNLNSYINELSGGQSRRVSLAISLLHNPKVIILDEPTVGLDPLLRQEIWAEFSNMANQQQKTIIITTHYIEEANQADRVGLMRSGIIVEEGSPQDILYRYGTDSLESAFLTICCNQQLNKKVEKKTYVKDKTQSKKLMELGNNVNFYRIKALLKKNYHVCSRDYLLLFTMIVLPIIQSFNFCSAVGVNFKNMPIAIKNEEVNFTDCQYSNFNGCIFDKNNSLTVSCVIMNYLSSLDYNLVEVANRETGEKSMKDPNYMAFMYFHKNYTNDLINYIDRKDFDEDSRTYIHLTKENLLFRNQIMMDLLNSINHLSKKILNDCNNNPKALGIPMNFNSLYGEDVKSYNNGSVTLFIAITAFYFPSVFAASMMMSEKMDGFLSRSMFAGVKILELLISLFCINTIILIAQMIMTCFISYVLFFNPLQITSGLFVYVFILILLGFMGFFFGLLTAILSTSKLGGVYVITGTCMTQFILCGAIWPLEGQPTFLRKVSELLPIRLVGNTINNIAIKGWTFDHPSIIIGTSMTLFYTVSLVFILIILGKLKKDIWVAQKNCFRH</sequence>
<dbReference type="Gene3D" id="3.40.50.300">
    <property type="entry name" value="P-loop containing nucleotide triphosphate hydrolases"/>
    <property type="match status" value="1"/>
</dbReference>
<dbReference type="GO" id="GO:0005524">
    <property type="term" value="F:ATP binding"/>
    <property type="evidence" value="ECO:0007669"/>
    <property type="project" value="UniProtKB-KW"/>
</dbReference>
<dbReference type="AlphaFoldDB" id="A0A2S2Q606"/>
<organism evidence="9">
    <name type="scientific">Sipha flava</name>
    <name type="common">yellow sugarcane aphid</name>
    <dbReference type="NCBI Taxonomy" id="143950"/>
    <lineage>
        <taxon>Eukaryota</taxon>
        <taxon>Metazoa</taxon>
        <taxon>Ecdysozoa</taxon>
        <taxon>Arthropoda</taxon>
        <taxon>Hexapoda</taxon>
        <taxon>Insecta</taxon>
        <taxon>Pterygota</taxon>
        <taxon>Neoptera</taxon>
        <taxon>Paraneoptera</taxon>
        <taxon>Hemiptera</taxon>
        <taxon>Sternorrhyncha</taxon>
        <taxon>Aphidomorpha</taxon>
        <taxon>Aphidoidea</taxon>
        <taxon>Aphididae</taxon>
        <taxon>Sipha</taxon>
    </lineage>
</organism>
<evidence type="ECO:0000256" key="6">
    <source>
        <dbReference type="ARBA" id="ARBA00023136"/>
    </source>
</evidence>
<evidence type="ECO:0000256" key="4">
    <source>
        <dbReference type="ARBA" id="ARBA00022840"/>
    </source>
</evidence>
<dbReference type="InterPro" id="IPR003593">
    <property type="entry name" value="AAA+_ATPase"/>
</dbReference>
<feature type="domain" description="ABC transporter" evidence="8">
    <location>
        <begin position="9"/>
        <end position="231"/>
    </location>
</feature>
<feature type="transmembrane region" description="Helical" evidence="7">
    <location>
        <begin position="550"/>
        <end position="574"/>
    </location>
</feature>
<dbReference type="InterPro" id="IPR013525">
    <property type="entry name" value="ABC2_TM"/>
</dbReference>
<keyword evidence="5 7" id="KW-1133">Transmembrane helix</keyword>
<dbReference type="Pfam" id="PF12698">
    <property type="entry name" value="ABC2_membrane_3"/>
    <property type="match status" value="1"/>
</dbReference>
<keyword evidence="3" id="KW-0547">Nucleotide-binding</keyword>
<dbReference type="GO" id="GO:0016020">
    <property type="term" value="C:membrane"/>
    <property type="evidence" value="ECO:0007669"/>
    <property type="project" value="UniProtKB-SubCell"/>
</dbReference>
<feature type="transmembrane region" description="Helical" evidence="7">
    <location>
        <begin position="581"/>
        <end position="602"/>
    </location>
</feature>
<feature type="transmembrane region" description="Helical" evidence="7">
    <location>
        <begin position="513"/>
        <end position="538"/>
    </location>
</feature>
<dbReference type="SUPFAM" id="SSF52540">
    <property type="entry name" value="P-loop containing nucleoside triphosphate hydrolases"/>
    <property type="match status" value="1"/>
</dbReference>
<evidence type="ECO:0000256" key="7">
    <source>
        <dbReference type="SAM" id="Phobius"/>
    </source>
</evidence>
<evidence type="ECO:0000256" key="2">
    <source>
        <dbReference type="ARBA" id="ARBA00022692"/>
    </source>
</evidence>
<dbReference type="InterPro" id="IPR017871">
    <property type="entry name" value="ABC_transporter-like_CS"/>
</dbReference>
<dbReference type="SMART" id="SM00382">
    <property type="entry name" value="AAA"/>
    <property type="match status" value="1"/>
</dbReference>
<evidence type="ECO:0000259" key="8">
    <source>
        <dbReference type="PROSITE" id="PS50893"/>
    </source>
</evidence>
<dbReference type="EMBL" id="GGMS01003965">
    <property type="protein sequence ID" value="MBY73168.1"/>
    <property type="molecule type" value="Transcribed_RNA"/>
</dbReference>
<name>A0A2S2Q606_9HEMI</name>
<keyword evidence="4" id="KW-0067">ATP-binding</keyword>
<dbReference type="Pfam" id="PF00005">
    <property type="entry name" value="ABC_tran"/>
    <property type="match status" value="1"/>
</dbReference>
<dbReference type="PANTHER" id="PTHR43038:SF3">
    <property type="entry name" value="ABC TRANSPORTER G FAMILY MEMBER 20 ISOFORM X1"/>
    <property type="match status" value="1"/>
</dbReference>
<feature type="transmembrane region" description="Helical" evidence="7">
    <location>
        <begin position="640"/>
        <end position="661"/>
    </location>
</feature>
<feature type="transmembrane region" description="Helical" evidence="7">
    <location>
        <begin position="471"/>
        <end position="492"/>
    </location>
</feature>
<reference evidence="9" key="1">
    <citation type="submission" date="2018-04" db="EMBL/GenBank/DDBJ databases">
        <title>Transcriptome assembly of Sipha flava.</title>
        <authorList>
            <person name="Scully E.D."/>
            <person name="Geib S.M."/>
            <person name="Palmer N.A."/>
            <person name="Koch K."/>
            <person name="Bradshaw J."/>
            <person name="Heng-Moss T."/>
            <person name="Sarath G."/>
        </authorList>
    </citation>
    <scope>NUCLEOTIDE SEQUENCE</scope>
</reference>
<dbReference type="PROSITE" id="PS00211">
    <property type="entry name" value="ABC_TRANSPORTER_1"/>
    <property type="match status" value="1"/>
</dbReference>
<evidence type="ECO:0000256" key="5">
    <source>
        <dbReference type="ARBA" id="ARBA00022989"/>
    </source>
</evidence>
<evidence type="ECO:0000256" key="3">
    <source>
        <dbReference type="ARBA" id="ARBA00022741"/>
    </source>
</evidence>
<dbReference type="PROSITE" id="PS50893">
    <property type="entry name" value="ABC_TRANSPORTER_2"/>
    <property type="match status" value="1"/>
</dbReference>
<keyword evidence="6 7" id="KW-0472">Membrane</keyword>
<dbReference type="GO" id="GO:0016887">
    <property type="term" value="F:ATP hydrolysis activity"/>
    <property type="evidence" value="ECO:0007669"/>
    <property type="project" value="InterPro"/>
</dbReference>